<dbReference type="SUPFAM" id="SSF54001">
    <property type="entry name" value="Cysteine proteinases"/>
    <property type="match status" value="1"/>
</dbReference>
<protein>
    <recommendedName>
        <fullName evidence="12">Ubiquitin carboxyl-terminal hydrolase 26</fullName>
        <ecNumber evidence="4">3.4.19.12</ecNumber>
    </recommendedName>
    <alternativeName>
        <fullName evidence="15">Deubiquitinating enzyme 26</fullName>
    </alternativeName>
    <alternativeName>
        <fullName evidence="13">Ubiquitin thioesterase 26</fullName>
    </alternativeName>
    <alternativeName>
        <fullName evidence="14">Ubiquitin-specific-processing protease 26</fullName>
    </alternativeName>
</protein>
<feature type="domain" description="DUSP" evidence="18">
    <location>
        <begin position="888"/>
        <end position="1010"/>
    </location>
</feature>
<dbReference type="PROSITE" id="PS00973">
    <property type="entry name" value="USP_2"/>
    <property type="match status" value="1"/>
</dbReference>
<dbReference type="FunFam" id="3.30.2230.10:FF:000005">
    <property type="entry name" value="Ubiquitin carboxyl-terminal hydrolase 26"/>
    <property type="match status" value="1"/>
</dbReference>
<evidence type="ECO:0000259" key="17">
    <source>
        <dbReference type="PROSITE" id="PS50235"/>
    </source>
</evidence>
<comment type="subcellular location">
    <subcellularLocation>
        <location evidence="2">Nucleus</location>
    </subcellularLocation>
</comment>
<evidence type="ECO:0000256" key="13">
    <source>
        <dbReference type="ARBA" id="ARBA00075174"/>
    </source>
</evidence>
<evidence type="ECO:0000256" key="1">
    <source>
        <dbReference type="ARBA" id="ARBA00000707"/>
    </source>
</evidence>
<dbReference type="InterPro" id="IPR050164">
    <property type="entry name" value="Peptidase_C19"/>
</dbReference>
<evidence type="ECO:0000256" key="16">
    <source>
        <dbReference type="SAM" id="MobiDB-lite"/>
    </source>
</evidence>
<evidence type="ECO:0000256" key="9">
    <source>
        <dbReference type="ARBA" id="ARBA00022807"/>
    </source>
</evidence>
<evidence type="ECO:0000313" key="20">
    <source>
        <dbReference type="Proteomes" id="UP001168877"/>
    </source>
</evidence>
<evidence type="ECO:0000259" key="18">
    <source>
        <dbReference type="PROSITE" id="PS51283"/>
    </source>
</evidence>
<dbReference type="InterPro" id="IPR035927">
    <property type="entry name" value="DUSP-like_sf"/>
</dbReference>
<gene>
    <name evidence="19" type="ORF">LWI29_017314</name>
</gene>
<keyword evidence="7" id="KW-0833">Ubl conjugation pathway</keyword>
<dbReference type="CDD" id="cd02668">
    <property type="entry name" value="Peptidase_C19L"/>
    <property type="match status" value="1"/>
</dbReference>
<dbReference type="InterPro" id="IPR033841">
    <property type="entry name" value="Pep_USP48"/>
</dbReference>
<dbReference type="GO" id="GO:0016579">
    <property type="term" value="P:protein deubiquitination"/>
    <property type="evidence" value="ECO:0007669"/>
    <property type="project" value="InterPro"/>
</dbReference>
<dbReference type="InterPro" id="IPR038765">
    <property type="entry name" value="Papain-like_cys_pep_sf"/>
</dbReference>
<feature type="domain" description="USP" evidence="17">
    <location>
        <begin position="242"/>
        <end position="590"/>
    </location>
</feature>
<evidence type="ECO:0000256" key="3">
    <source>
        <dbReference type="ARBA" id="ARBA00009085"/>
    </source>
</evidence>
<dbReference type="PANTHER" id="PTHR24006">
    <property type="entry name" value="UBIQUITIN CARBOXYL-TERMINAL HYDROLASE"/>
    <property type="match status" value="1"/>
</dbReference>
<dbReference type="InterPro" id="IPR001394">
    <property type="entry name" value="Peptidase_C19_UCH"/>
</dbReference>
<organism evidence="19 20">
    <name type="scientific">Acer saccharum</name>
    <name type="common">Sugar maple</name>
    <dbReference type="NCBI Taxonomy" id="4024"/>
    <lineage>
        <taxon>Eukaryota</taxon>
        <taxon>Viridiplantae</taxon>
        <taxon>Streptophyta</taxon>
        <taxon>Embryophyta</taxon>
        <taxon>Tracheophyta</taxon>
        <taxon>Spermatophyta</taxon>
        <taxon>Magnoliopsida</taxon>
        <taxon>eudicotyledons</taxon>
        <taxon>Gunneridae</taxon>
        <taxon>Pentapetalae</taxon>
        <taxon>rosids</taxon>
        <taxon>malvids</taxon>
        <taxon>Sapindales</taxon>
        <taxon>Sapindaceae</taxon>
        <taxon>Hippocastanoideae</taxon>
        <taxon>Acereae</taxon>
        <taxon>Acer</taxon>
    </lineage>
</organism>
<keyword evidence="8" id="KW-0378">Hydrolase</keyword>
<dbReference type="SUPFAM" id="SSF54236">
    <property type="entry name" value="Ubiquitin-like"/>
    <property type="match status" value="1"/>
</dbReference>
<dbReference type="InterPro" id="IPR018200">
    <property type="entry name" value="USP_CS"/>
</dbReference>
<dbReference type="EC" id="3.4.19.12" evidence="4"/>
<feature type="domain" description="DUSP" evidence="18">
    <location>
        <begin position="759"/>
        <end position="862"/>
    </location>
</feature>
<feature type="region of interest" description="Disordered" evidence="16">
    <location>
        <begin position="527"/>
        <end position="551"/>
    </location>
</feature>
<dbReference type="GO" id="GO:0005634">
    <property type="term" value="C:nucleus"/>
    <property type="evidence" value="ECO:0007669"/>
    <property type="project" value="UniProtKB-SubCell"/>
</dbReference>
<dbReference type="Proteomes" id="UP001168877">
    <property type="component" value="Unassembled WGS sequence"/>
</dbReference>
<evidence type="ECO:0000256" key="11">
    <source>
        <dbReference type="ARBA" id="ARBA00056392"/>
    </source>
</evidence>
<evidence type="ECO:0000256" key="6">
    <source>
        <dbReference type="ARBA" id="ARBA00022737"/>
    </source>
</evidence>
<keyword evidence="10" id="KW-0539">Nucleus</keyword>
<dbReference type="SUPFAM" id="SSF143791">
    <property type="entry name" value="DUSP-like"/>
    <property type="match status" value="1"/>
</dbReference>
<comment type="caution">
    <text evidence="19">The sequence shown here is derived from an EMBL/GenBank/DDBJ whole genome shotgun (WGS) entry which is preliminary data.</text>
</comment>
<dbReference type="InterPro" id="IPR044743">
    <property type="entry name" value="Ubl_USP48"/>
</dbReference>
<keyword evidence="9" id="KW-0788">Thiol protease</keyword>
<dbReference type="PANTHER" id="PTHR24006:SF722">
    <property type="entry name" value="UBIQUITIN CARBOXYL-TERMINAL HYDROLASE 48"/>
    <property type="match status" value="1"/>
</dbReference>
<feature type="region of interest" description="Disordered" evidence="16">
    <location>
        <begin position="1"/>
        <end position="59"/>
    </location>
</feature>
<dbReference type="FunFam" id="3.90.70.10:FF:000049">
    <property type="entry name" value="ubiquitin carboxyl-terminal hydrolase 48"/>
    <property type="match status" value="1"/>
</dbReference>
<feature type="compositionally biased region" description="Low complexity" evidence="16">
    <location>
        <begin position="527"/>
        <end position="541"/>
    </location>
</feature>
<evidence type="ECO:0000256" key="5">
    <source>
        <dbReference type="ARBA" id="ARBA00022670"/>
    </source>
</evidence>
<dbReference type="SMART" id="SM00695">
    <property type="entry name" value="DUSP"/>
    <property type="match status" value="1"/>
</dbReference>
<comment type="similarity">
    <text evidence="3">Belongs to the peptidase C19 family.</text>
</comment>
<keyword evidence="20" id="KW-1185">Reference proteome</keyword>
<keyword evidence="5" id="KW-0645">Protease</keyword>
<feature type="domain" description="DUSP" evidence="18">
    <location>
        <begin position="652"/>
        <end position="744"/>
    </location>
</feature>
<evidence type="ECO:0000256" key="8">
    <source>
        <dbReference type="ARBA" id="ARBA00022801"/>
    </source>
</evidence>
<dbReference type="GO" id="GO:0004197">
    <property type="term" value="F:cysteine-type endopeptidase activity"/>
    <property type="evidence" value="ECO:0007669"/>
    <property type="project" value="InterPro"/>
</dbReference>
<evidence type="ECO:0000256" key="7">
    <source>
        <dbReference type="ARBA" id="ARBA00022786"/>
    </source>
</evidence>
<dbReference type="InterPro" id="IPR029071">
    <property type="entry name" value="Ubiquitin-like_domsf"/>
</dbReference>
<dbReference type="InterPro" id="IPR028889">
    <property type="entry name" value="USP"/>
</dbReference>
<reference evidence="19" key="2">
    <citation type="submission" date="2023-06" db="EMBL/GenBank/DDBJ databases">
        <authorList>
            <person name="Swenson N.G."/>
            <person name="Wegrzyn J.L."/>
            <person name="Mcevoy S.L."/>
        </authorList>
    </citation>
    <scope>NUCLEOTIDE SEQUENCE</scope>
    <source>
        <strain evidence="19">NS2018</strain>
        <tissue evidence="19">Leaf</tissue>
    </source>
</reference>
<dbReference type="GO" id="GO:0005829">
    <property type="term" value="C:cytosol"/>
    <property type="evidence" value="ECO:0007669"/>
    <property type="project" value="TreeGrafter"/>
</dbReference>
<dbReference type="Gene3D" id="3.90.70.10">
    <property type="entry name" value="Cysteine proteinases"/>
    <property type="match status" value="1"/>
</dbReference>
<dbReference type="PROSITE" id="PS51283">
    <property type="entry name" value="DUSP"/>
    <property type="match status" value="3"/>
</dbReference>
<keyword evidence="6" id="KW-0677">Repeat</keyword>
<dbReference type="Gene3D" id="3.10.20.90">
    <property type="entry name" value="Phosphatidylinositol 3-kinase Catalytic Subunit, Chain A, domain 1"/>
    <property type="match status" value="1"/>
</dbReference>
<dbReference type="GO" id="GO:0006508">
    <property type="term" value="P:proteolysis"/>
    <property type="evidence" value="ECO:0007669"/>
    <property type="project" value="UniProtKB-KW"/>
</dbReference>
<dbReference type="GO" id="GO:0004843">
    <property type="term" value="F:cysteine-type deubiquitinase activity"/>
    <property type="evidence" value="ECO:0007669"/>
    <property type="project" value="UniProtKB-EC"/>
</dbReference>
<evidence type="ECO:0000256" key="2">
    <source>
        <dbReference type="ARBA" id="ARBA00004123"/>
    </source>
</evidence>
<sequence length="1231" mass="137905">MAASMTTTPQPPEVDKSTSETRRGVPPFNYGSGGGEPSSIYSSGGRVSPSTYRKSENGYGVVEGGRSSFGIGGGKTPPPFLDFMKEALVSSAARGGADFLRQRMLIRSLKRIRIGGFRLPADLGPLCIADLIIDKMSRPTTRSKNKRHRQGDDIDITSEILRKIHATGEVTDNDLNQLYMISKPVCQGCRVNSKDNPNCFCGLIPPPNGSRKSGLWQKMSEIIQAFGPDPCKDLRTLASSPAGLTNLGATCYANSILQCLYMNKPFRDGVFSVEPEVLKQNPVLDQLARLFAQLHSSKMAFIDSAPFIKTLELDNGVQQDTHEFLTLLLSLLERCLSHSKVSKARTIVQDLFRGSVSHVTTCSKCGNDSEASAKMEDFYELELNVKGLKTLNESLDDYLSVEELNGDNQYFCQSCETRVDATRSIKLRSLPSVLNFQLKRCVFHPKTTMKKKITSAFCFPGELNMQQRLSEPSQSELIYNLSAVLIHKGTAVNSGHYIALIKDENTGQWWEFDDEHVSNLGHNPFGEGSSSFSSKGVSSEPPVDPSCTEETNGASVNHIDVQPQSLESSNNGHIKRFTSNDAYMLMYNLKPTNQDSEKKHTACDVDNIQLEGDTVFSHVSLPSHLSEEIRELNVSYLDACEQYKLKKQRELDCITERRQEVRSVLTEAPVQSLEDPFYWISTDWLRQWADNILPPVLDNTSIQCLHGKVPVSKVGSMKRMSSEAWNNLFSKNKGGPPLTNDDNCVTCLIDGARTVVFADSYRDRRKSMKEIADSVLSGKLRDGTYYVSKAWLQQWTKRKNLDAPSEADSGPTVSVRCPHGQLMPEEAAGAKRVPVPENLWLFIYEDAMKIKPDDDLLGCLTFPIDTRECSECSDELSEVACMEDSIRASKLKQRQNHEKLAMGKSIPLSLHCKYYLVPSSWLTKWRSYISTSGKNVSSVEPETLDGVISLLKCEKHSQLLERPPELVYKRGSIFQKGATTDGLTIVTENDWKCFCEEWGGIEEKGISAIVEFGNNAGNNLAGPCEEMPICEELSNSRDEENNEIESRQPVVRTFPEICEYCIGEKESCELMEKLNYTDENIHVCLVRGKEAPRSILKACESSFEPDRRTSKRARKTNYGSYINLKVSASTSIYQLKMMIWESLGVVKENQILHKGQRIIEQECATLADMNIFPGDKLWVQDSEIHEHRDIADELSDQRLNVQREEEDIDAWKGSDLIFNLHGCMFEKKEVN</sequence>
<dbReference type="EMBL" id="JAUESC010000380">
    <property type="protein sequence ID" value="KAK0592324.1"/>
    <property type="molecule type" value="Genomic_DNA"/>
</dbReference>
<dbReference type="PROSITE" id="PS50235">
    <property type="entry name" value="USP_3"/>
    <property type="match status" value="1"/>
</dbReference>
<comment type="catalytic activity">
    <reaction evidence="1">
        <text>Thiol-dependent hydrolysis of ester, thioester, amide, peptide and isopeptide bonds formed by the C-terminal Gly of ubiquitin (a 76-residue protein attached to proteins as an intracellular targeting signal).</text>
        <dbReference type="EC" id="3.4.19.12"/>
    </reaction>
</comment>
<dbReference type="CDD" id="cd01795">
    <property type="entry name" value="Ubl_USP48"/>
    <property type="match status" value="1"/>
</dbReference>
<evidence type="ECO:0000256" key="14">
    <source>
        <dbReference type="ARBA" id="ARBA00078771"/>
    </source>
</evidence>
<evidence type="ECO:0000256" key="4">
    <source>
        <dbReference type="ARBA" id="ARBA00012759"/>
    </source>
</evidence>
<evidence type="ECO:0000313" key="19">
    <source>
        <dbReference type="EMBL" id="KAK0592324.1"/>
    </source>
</evidence>
<feature type="compositionally biased region" description="Basic and acidic residues" evidence="16">
    <location>
        <begin position="13"/>
        <end position="23"/>
    </location>
</feature>
<dbReference type="Pfam" id="PF00443">
    <property type="entry name" value="UCH"/>
    <property type="match status" value="1"/>
</dbReference>
<evidence type="ECO:0000256" key="10">
    <source>
        <dbReference type="ARBA" id="ARBA00023242"/>
    </source>
</evidence>
<name>A0AA39SIX9_ACESA</name>
<evidence type="ECO:0000256" key="12">
    <source>
        <dbReference type="ARBA" id="ARBA00071636"/>
    </source>
</evidence>
<comment type="function">
    <text evidence="11">Recognizes and hydrolyzes the peptide bond at the C-terminal Gly of ubiquitin. Involved in the processing of poly-ubiquitin precursors as well as that of ubiquitinated proteins. Deubiquitinates H2BK143ub1 of histone H2B.</text>
</comment>
<proteinExistence type="inferred from homology"/>
<dbReference type="AlphaFoldDB" id="A0AA39SIX9"/>
<dbReference type="PROSITE" id="PS00972">
    <property type="entry name" value="USP_1"/>
    <property type="match status" value="1"/>
</dbReference>
<reference evidence="19" key="1">
    <citation type="journal article" date="2022" name="Plant J.">
        <title>Strategies of tolerance reflected in two North American maple genomes.</title>
        <authorList>
            <person name="McEvoy S.L."/>
            <person name="Sezen U.U."/>
            <person name="Trouern-Trend A."/>
            <person name="McMahon S.M."/>
            <person name="Schaberg P.G."/>
            <person name="Yang J."/>
            <person name="Wegrzyn J.L."/>
            <person name="Swenson N.G."/>
        </authorList>
    </citation>
    <scope>NUCLEOTIDE SEQUENCE</scope>
    <source>
        <strain evidence="19">NS2018</strain>
    </source>
</reference>
<dbReference type="InterPro" id="IPR006615">
    <property type="entry name" value="Pept_C19_DUSP"/>
</dbReference>
<evidence type="ECO:0000256" key="15">
    <source>
        <dbReference type="ARBA" id="ARBA00082179"/>
    </source>
</evidence>
<dbReference type="Gene3D" id="3.30.2230.10">
    <property type="entry name" value="DUSP-like"/>
    <property type="match status" value="1"/>
</dbReference>
<accession>A0AA39SIX9</accession>